<dbReference type="PROSITE" id="PS51257">
    <property type="entry name" value="PROKAR_LIPOPROTEIN"/>
    <property type="match status" value="1"/>
</dbReference>
<gene>
    <name evidence="2" type="ORF">SAMN04488519_105228</name>
</gene>
<feature type="signal peptide" evidence="1">
    <location>
        <begin position="1"/>
        <end position="20"/>
    </location>
</feature>
<protein>
    <submittedName>
        <fullName evidence="2">Uncharacterized protein</fullName>
    </submittedName>
</protein>
<keyword evidence="3" id="KW-1185">Reference proteome</keyword>
<evidence type="ECO:0000313" key="2">
    <source>
        <dbReference type="EMBL" id="SFO31582.1"/>
    </source>
</evidence>
<name>A0A1I5G6W1_9BACT</name>
<keyword evidence="1" id="KW-0732">Signal</keyword>
<evidence type="ECO:0000256" key="1">
    <source>
        <dbReference type="SAM" id="SignalP"/>
    </source>
</evidence>
<proteinExistence type="predicted"/>
<dbReference type="STRING" id="226506.SAMN04488519_105228"/>
<sequence>MKFRILVALAFLISSLTSCENTPGIAPVGEMEVLPYYDLKGFVLQEIEKLDSSSQVSKITRINGEEKRSDVTFSKEDWKEELDAFLEADINKPSLATAFNTEIKGDILIHQAKPEAKTTIKEIQVRIVDDKPVWLRFRGAKESIFYTSYINGGIYMNAFTDKIDHYELESTQKIWFLSPNNMKIQGAVR</sequence>
<feature type="chain" id="PRO_5011447783" evidence="1">
    <location>
        <begin position="21"/>
        <end position="189"/>
    </location>
</feature>
<organism evidence="2 3">
    <name type="scientific">Algoriphagus ornithinivorans</name>
    <dbReference type="NCBI Taxonomy" id="226506"/>
    <lineage>
        <taxon>Bacteria</taxon>
        <taxon>Pseudomonadati</taxon>
        <taxon>Bacteroidota</taxon>
        <taxon>Cytophagia</taxon>
        <taxon>Cytophagales</taxon>
        <taxon>Cyclobacteriaceae</taxon>
        <taxon>Algoriphagus</taxon>
    </lineage>
</organism>
<evidence type="ECO:0000313" key="3">
    <source>
        <dbReference type="Proteomes" id="UP000199564"/>
    </source>
</evidence>
<dbReference type="EMBL" id="FOVW01000005">
    <property type="protein sequence ID" value="SFO31582.1"/>
    <property type="molecule type" value="Genomic_DNA"/>
</dbReference>
<dbReference type="Proteomes" id="UP000199564">
    <property type="component" value="Unassembled WGS sequence"/>
</dbReference>
<accession>A0A1I5G6W1</accession>
<dbReference type="RefSeq" id="WP_091653493.1">
    <property type="nucleotide sequence ID" value="NZ_FOVW01000005.1"/>
</dbReference>
<reference evidence="3" key="1">
    <citation type="submission" date="2016-10" db="EMBL/GenBank/DDBJ databases">
        <authorList>
            <person name="Varghese N."/>
            <person name="Submissions S."/>
        </authorList>
    </citation>
    <scope>NUCLEOTIDE SEQUENCE [LARGE SCALE GENOMIC DNA]</scope>
    <source>
        <strain evidence="3">DSM 15282</strain>
    </source>
</reference>
<dbReference type="AlphaFoldDB" id="A0A1I5G6W1"/>